<evidence type="ECO:0000256" key="1">
    <source>
        <dbReference type="ARBA" id="ARBA00009680"/>
    </source>
</evidence>
<keyword evidence="3 4" id="KW-0687">Ribonucleoprotein</keyword>
<sequence length="135" mass="15064">MSDSVTIRTRKFIRNPLLGRRQFVIDVLHPGSAGVSKDDLREKLAGLYKSEKDAVSVFGLKAHFGGGKTTGFGLIYDSPEALKKFEPKYRQIRYGVASKVEGPGRQQRRQKKNRGKKIFGTGKREAKRAAKKAAE</sequence>
<dbReference type="OrthoDB" id="5571754at2759"/>
<dbReference type="HAMAP" id="MF_00545">
    <property type="entry name" value="Ribosomal_eS24"/>
    <property type="match status" value="1"/>
</dbReference>
<dbReference type="InterPro" id="IPR012678">
    <property type="entry name" value="Ribosomal_uL23/eL15/eS24_sf"/>
</dbReference>
<reference evidence="7 8" key="1">
    <citation type="submission" date="2019-09" db="EMBL/GenBank/DDBJ databases">
        <authorList>
            <person name="Brejova B."/>
        </authorList>
    </citation>
    <scope>NUCLEOTIDE SEQUENCE [LARGE SCALE GENOMIC DNA]</scope>
</reference>
<evidence type="ECO:0000256" key="6">
    <source>
        <dbReference type="SAM" id="MobiDB-lite"/>
    </source>
</evidence>
<keyword evidence="8" id="KW-1185">Reference proteome</keyword>
<dbReference type="AlphaFoldDB" id="A0A5E8BEP3"/>
<organism evidence="7 8">
    <name type="scientific">Magnusiomyces paraingens</name>
    <dbReference type="NCBI Taxonomy" id="2606893"/>
    <lineage>
        <taxon>Eukaryota</taxon>
        <taxon>Fungi</taxon>
        <taxon>Dikarya</taxon>
        <taxon>Ascomycota</taxon>
        <taxon>Saccharomycotina</taxon>
        <taxon>Dipodascomycetes</taxon>
        <taxon>Dipodascales</taxon>
        <taxon>Dipodascaceae</taxon>
        <taxon>Magnusiomyces</taxon>
    </lineage>
</organism>
<comment type="similarity">
    <text evidence="1 4">Belongs to the eukaryotic ribosomal protein eS24 family.</text>
</comment>
<dbReference type="PROSITE" id="PS00529">
    <property type="entry name" value="RIBOSOMAL_S24E"/>
    <property type="match status" value="1"/>
</dbReference>
<feature type="compositionally biased region" description="Basic and acidic residues" evidence="6">
    <location>
        <begin position="122"/>
        <end position="135"/>
    </location>
</feature>
<dbReference type="GO" id="GO:0006412">
    <property type="term" value="P:translation"/>
    <property type="evidence" value="ECO:0007669"/>
    <property type="project" value="InterPro"/>
</dbReference>
<feature type="region of interest" description="Disordered" evidence="6">
    <location>
        <begin position="97"/>
        <end position="135"/>
    </location>
</feature>
<evidence type="ECO:0000256" key="3">
    <source>
        <dbReference type="ARBA" id="ARBA00023274"/>
    </source>
</evidence>
<accession>A0A5E8BEP3</accession>
<dbReference type="GO" id="GO:1990904">
    <property type="term" value="C:ribonucleoprotein complex"/>
    <property type="evidence" value="ECO:0007669"/>
    <property type="project" value="UniProtKB-KW"/>
</dbReference>
<evidence type="ECO:0000256" key="2">
    <source>
        <dbReference type="ARBA" id="ARBA00022980"/>
    </source>
</evidence>
<gene>
    <name evidence="7" type="ORF">SAPINGB_P002152</name>
</gene>
<dbReference type="PANTHER" id="PTHR10496">
    <property type="entry name" value="40S RIBOSOMAL PROTEIN S24"/>
    <property type="match status" value="1"/>
</dbReference>
<evidence type="ECO:0000313" key="7">
    <source>
        <dbReference type="EMBL" id="VVT49199.1"/>
    </source>
</evidence>
<proteinExistence type="inferred from homology"/>
<dbReference type="GO" id="GO:0003735">
    <property type="term" value="F:structural constituent of ribosome"/>
    <property type="evidence" value="ECO:0007669"/>
    <property type="project" value="InterPro"/>
</dbReference>
<dbReference type="SUPFAM" id="SSF54189">
    <property type="entry name" value="Ribosomal proteins S24e, L23 and L15e"/>
    <property type="match status" value="1"/>
</dbReference>
<dbReference type="Gene3D" id="3.30.70.3370">
    <property type="match status" value="1"/>
</dbReference>
<dbReference type="Proteomes" id="UP000398389">
    <property type="component" value="Unassembled WGS sequence"/>
</dbReference>
<feature type="compositionally biased region" description="Basic residues" evidence="6">
    <location>
        <begin position="106"/>
        <end position="117"/>
    </location>
</feature>
<dbReference type="GO" id="GO:0005840">
    <property type="term" value="C:ribosome"/>
    <property type="evidence" value="ECO:0007669"/>
    <property type="project" value="UniProtKB-KW"/>
</dbReference>
<keyword evidence="2 4" id="KW-0689">Ribosomal protein</keyword>
<evidence type="ECO:0000256" key="5">
    <source>
        <dbReference type="RuleBase" id="RU004383"/>
    </source>
</evidence>
<dbReference type="FunFam" id="3.30.70.3370:FF:000001">
    <property type="entry name" value="40S ribosomal protein S24"/>
    <property type="match status" value="1"/>
</dbReference>
<dbReference type="EMBL" id="CABVLU010000002">
    <property type="protein sequence ID" value="VVT49199.1"/>
    <property type="molecule type" value="Genomic_DNA"/>
</dbReference>
<name>A0A5E8BEP3_9ASCO</name>
<dbReference type="GeneID" id="43580972"/>
<evidence type="ECO:0000256" key="4">
    <source>
        <dbReference type="RuleBase" id="RU004381"/>
    </source>
</evidence>
<dbReference type="InterPro" id="IPR018098">
    <property type="entry name" value="Ribosomal_eS24_CS"/>
</dbReference>
<dbReference type="InterPro" id="IPR001976">
    <property type="entry name" value="Ribosomal_eS24"/>
</dbReference>
<protein>
    <recommendedName>
        <fullName evidence="5">40S ribosomal protein S24</fullName>
    </recommendedName>
</protein>
<dbReference type="Pfam" id="PF01282">
    <property type="entry name" value="Ribosomal_S24e"/>
    <property type="match status" value="1"/>
</dbReference>
<evidence type="ECO:0000313" key="8">
    <source>
        <dbReference type="Proteomes" id="UP000398389"/>
    </source>
</evidence>
<dbReference type="InterPro" id="IPR053709">
    <property type="entry name" value="eRP_eS24_sf"/>
</dbReference>
<dbReference type="RefSeq" id="XP_031852763.1">
    <property type="nucleotide sequence ID" value="XM_031996872.1"/>
</dbReference>